<accession>A0A0S4XPA7</accession>
<keyword evidence="7 8" id="KW-0030">Aminoacyl-tRNA synthetase</keyword>
<comment type="catalytic activity">
    <reaction evidence="8">
        <text>tRNA(Glu) + L-glutamate + ATP = L-glutamyl-tRNA(Glu) + AMP + diphosphate</text>
        <dbReference type="Rhea" id="RHEA:23540"/>
        <dbReference type="Rhea" id="RHEA-COMP:9663"/>
        <dbReference type="Rhea" id="RHEA-COMP:9680"/>
        <dbReference type="ChEBI" id="CHEBI:29985"/>
        <dbReference type="ChEBI" id="CHEBI:30616"/>
        <dbReference type="ChEBI" id="CHEBI:33019"/>
        <dbReference type="ChEBI" id="CHEBI:78442"/>
        <dbReference type="ChEBI" id="CHEBI:78520"/>
        <dbReference type="ChEBI" id="CHEBI:456215"/>
        <dbReference type="EC" id="6.1.1.17"/>
    </reaction>
</comment>
<evidence type="ECO:0000256" key="6">
    <source>
        <dbReference type="ARBA" id="ARBA00022917"/>
    </source>
</evidence>
<feature type="domain" description="Glutamyl/glutaminyl-tRNA synthetase class Ib catalytic" evidence="9">
    <location>
        <begin position="3"/>
        <end position="304"/>
    </location>
</feature>
<dbReference type="GO" id="GO:0004818">
    <property type="term" value="F:glutamate-tRNA ligase activity"/>
    <property type="evidence" value="ECO:0007669"/>
    <property type="project" value="UniProtKB-UniRule"/>
</dbReference>
<dbReference type="SUPFAM" id="SSF48163">
    <property type="entry name" value="An anticodon-binding domain of class I aminoacyl-tRNA synthetases"/>
    <property type="match status" value="1"/>
</dbReference>
<comment type="function">
    <text evidence="8">Catalyzes the attachment of glutamate to tRNA(Glu) in a two-step reaction: glutamate is first activated by ATP to form Glu-AMP and then transferred to the acceptor end of tRNA(Glu).</text>
</comment>
<dbReference type="InterPro" id="IPR020751">
    <property type="entry name" value="aa-tRNA-synth_I_codon-bd_sub2"/>
</dbReference>
<gene>
    <name evidence="8 11" type="primary">gltX</name>
    <name evidence="11" type="ORF">BN3087_390036</name>
</gene>
<dbReference type="InterPro" id="IPR020058">
    <property type="entry name" value="Glu/Gln-tRNA-synth_Ib_cat-dom"/>
</dbReference>
<dbReference type="InterPro" id="IPR008925">
    <property type="entry name" value="aa_tRNA-synth_I_cd-bd_sf"/>
</dbReference>
<dbReference type="GO" id="GO:0006424">
    <property type="term" value="P:glutamyl-tRNA aminoacylation"/>
    <property type="evidence" value="ECO:0007669"/>
    <property type="project" value="UniProtKB-UniRule"/>
</dbReference>
<comment type="subcellular location">
    <subcellularLocation>
        <location evidence="8">Cytoplasm</location>
    </subcellularLocation>
</comment>
<dbReference type="Pfam" id="PF19269">
    <property type="entry name" value="Anticodon_2"/>
    <property type="match status" value="1"/>
</dbReference>
<dbReference type="InterPro" id="IPR001412">
    <property type="entry name" value="aa-tRNA-synth_I_CS"/>
</dbReference>
<organism evidence="11">
    <name type="scientific">Sulfurovum sp. enrichment culture clone C5</name>
    <dbReference type="NCBI Taxonomy" id="497650"/>
    <lineage>
        <taxon>Bacteria</taxon>
        <taxon>Pseudomonadati</taxon>
        <taxon>Campylobacterota</taxon>
        <taxon>Epsilonproteobacteria</taxon>
        <taxon>Campylobacterales</taxon>
        <taxon>Sulfurovaceae</taxon>
        <taxon>Sulfurovum</taxon>
        <taxon>environmental samples</taxon>
    </lineage>
</organism>
<comment type="similarity">
    <text evidence="1 8">Belongs to the class-I aminoacyl-tRNA synthetase family. Glutamate--tRNA ligase type 1 subfamily.</text>
</comment>
<evidence type="ECO:0000256" key="2">
    <source>
        <dbReference type="ARBA" id="ARBA00022490"/>
    </source>
</evidence>
<feature type="binding site" evidence="8">
    <location>
        <position position="241"/>
    </location>
    <ligand>
        <name>ATP</name>
        <dbReference type="ChEBI" id="CHEBI:30616"/>
    </ligand>
</feature>
<dbReference type="Pfam" id="PF00749">
    <property type="entry name" value="tRNA-synt_1c"/>
    <property type="match status" value="1"/>
</dbReference>
<comment type="caution">
    <text evidence="8">Lacks conserved residue(s) required for the propagation of feature annotation.</text>
</comment>
<comment type="subunit">
    <text evidence="8">Monomer.</text>
</comment>
<evidence type="ECO:0000256" key="7">
    <source>
        <dbReference type="ARBA" id="ARBA00023146"/>
    </source>
</evidence>
<keyword evidence="2 8" id="KW-0963">Cytoplasm</keyword>
<reference evidence="11" key="1">
    <citation type="submission" date="2015-11" db="EMBL/GenBank/DDBJ databases">
        <authorList>
            <person name="Zhang Y."/>
            <person name="Guo Z."/>
        </authorList>
    </citation>
    <scope>NUCLEOTIDE SEQUENCE</scope>
    <source>
        <strain evidence="11">BN30871</strain>
    </source>
</reference>
<dbReference type="GO" id="GO:0000049">
    <property type="term" value="F:tRNA binding"/>
    <property type="evidence" value="ECO:0007669"/>
    <property type="project" value="InterPro"/>
</dbReference>
<dbReference type="GO" id="GO:0005524">
    <property type="term" value="F:ATP binding"/>
    <property type="evidence" value="ECO:0007669"/>
    <property type="project" value="UniProtKB-UniRule"/>
</dbReference>
<evidence type="ECO:0000256" key="4">
    <source>
        <dbReference type="ARBA" id="ARBA00022741"/>
    </source>
</evidence>
<dbReference type="PANTHER" id="PTHR43311:SF2">
    <property type="entry name" value="GLUTAMATE--TRNA LIGASE, MITOCHONDRIAL-RELATED"/>
    <property type="match status" value="1"/>
</dbReference>
<dbReference type="PROSITE" id="PS00178">
    <property type="entry name" value="AA_TRNA_LIGASE_I"/>
    <property type="match status" value="1"/>
</dbReference>
<dbReference type="SUPFAM" id="SSF52374">
    <property type="entry name" value="Nucleotidylyl transferase"/>
    <property type="match status" value="1"/>
</dbReference>
<dbReference type="PANTHER" id="PTHR43311">
    <property type="entry name" value="GLUTAMATE--TRNA LIGASE"/>
    <property type="match status" value="1"/>
</dbReference>
<evidence type="ECO:0000256" key="8">
    <source>
        <dbReference type="HAMAP-Rule" id="MF_00022"/>
    </source>
</evidence>
<dbReference type="Gene3D" id="1.10.10.350">
    <property type="match status" value="1"/>
</dbReference>
<sequence length="435" mass="49905">MLRFAPSPTGDMHIGNLRVAIINYIVAMQNHTNFIVRIEDTDKERNIEGKDAEILQILEKFSLPYSQLFYQSANLHIHQNLAIKLLDEDKAFVCTCTPDELEADRENAKQNGIAYRYSGKCANKTKEELAKIKKDNTPFVIRIKKPELDISFTDLIKGSFTMHPNEVDSFVILRNDSTPTYNFACSCDDMLTNIETIIRGEDHLSNTPKQIHIKKSLGYEFDTKYAHLPIILNNENKKMSKRDDASSVKWLLEQGFLPDAIINYLLLLGNKTPNEVFRLPDAISWFDLKNISKSPAKFDIDKLRFLNREHLKAMDNKKISKLFGFSDEAIGKLGKLYLEEASTLSELEPKIKAIFAPKNFDNEWAKEMKIIQDVLLDAPFIEDYDAFKQYIIDQTGLKGKSLFKPLRLLLTNAEHGPDLSEIYLQIKSYLLEVIS</sequence>
<keyword evidence="5 8" id="KW-0067">ATP-binding</keyword>
<dbReference type="GO" id="GO:0005829">
    <property type="term" value="C:cytosol"/>
    <property type="evidence" value="ECO:0007669"/>
    <property type="project" value="TreeGrafter"/>
</dbReference>
<protein>
    <recommendedName>
        <fullName evidence="8">Glutamate--tRNA ligase</fullName>
        <ecNumber evidence="8">6.1.1.17</ecNumber>
    </recommendedName>
    <alternativeName>
        <fullName evidence="8">Glutamyl-tRNA synthetase</fullName>
        <shortName evidence="8">GluRS</shortName>
    </alternativeName>
</protein>
<feature type="short sequence motif" description="'KMSKS' region" evidence="8">
    <location>
        <begin position="238"/>
        <end position="242"/>
    </location>
</feature>
<dbReference type="InterPro" id="IPR014729">
    <property type="entry name" value="Rossmann-like_a/b/a_fold"/>
</dbReference>
<dbReference type="Gene3D" id="3.40.50.620">
    <property type="entry name" value="HUPs"/>
    <property type="match status" value="1"/>
</dbReference>
<feature type="domain" description="Aminoacyl-tRNA synthetase class I anticodon-binding" evidence="10">
    <location>
        <begin position="326"/>
        <end position="422"/>
    </location>
</feature>
<dbReference type="InterPro" id="IPR049940">
    <property type="entry name" value="GluQ/Sye"/>
</dbReference>
<keyword evidence="6 8" id="KW-0648">Protein biosynthesis</keyword>
<proteinExistence type="inferred from homology"/>
<dbReference type="PRINTS" id="PR00987">
    <property type="entry name" value="TRNASYNTHGLU"/>
</dbReference>
<dbReference type="InterPro" id="IPR045462">
    <property type="entry name" value="aa-tRNA-synth_I_cd-bd"/>
</dbReference>
<feature type="short sequence motif" description="'HIGH' region" evidence="8">
    <location>
        <begin position="6"/>
        <end position="16"/>
    </location>
</feature>
<keyword evidence="3 8" id="KW-0436">Ligase</keyword>
<keyword evidence="4 8" id="KW-0547">Nucleotide-binding</keyword>
<evidence type="ECO:0000259" key="9">
    <source>
        <dbReference type="Pfam" id="PF00749"/>
    </source>
</evidence>
<dbReference type="HAMAP" id="MF_00022">
    <property type="entry name" value="Glu_tRNA_synth_type1"/>
    <property type="match status" value="1"/>
</dbReference>
<dbReference type="NCBIfam" id="TIGR00464">
    <property type="entry name" value="gltX_bact"/>
    <property type="match status" value="1"/>
</dbReference>
<dbReference type="EC" id="6.1.1.17" evidence="8"/>
<name>A0A0S4XPA7_9BACT</name>
<evidence type="ECO:0000256" key="5">
    <source>
        <dbReference type="ARBA" id="ARBA00022840"/>
    </source>
</evidence>
<dbReference type="AlphaFoldDB" id="A0A0S4XPA7"/>
<dbReference type="EMBL" id="FAXN01000039">
    <property type="protein sequence ID" value="CUV65585.1"/>
    <property type="molecule type" value="Genomic_DNA"/>
</dbReference>
<evidence type="ECO:0000256" key="3">
    <source>
        <dbReference type="ARBA" id="ARBA00022598"/>
    </source>
</evidence>
<evidence type="ECO:0000259" key="10">
    <source>
        <dbReference type="Pfam" id="PF19269"/>
    </source>
</evidence>
<evidence type="ECO:0000256" key="1">
    <source>
        <dbReference type="ARBA" id="ARBA00007894"/>
    </source>
</evidence>
<evidence type="ECO:0000313" key="11">
    <source>
        <dbReference type="EMBL" id="CUV65585.1"/>
    </source>
</evidence>
<dbReference type="InterPro" id="IPR000924">
    <property type="entry name" value="Glu/Gln-tRNA-synth"/>
</dbReference>
<dbReference type="InterPro" id="IPR004527">
    <property type="entry name" value="Glu-tRNA-ligase_bac/mito"/>
</dbReference>